<dbReference type="RefSeq" id="WP_128388322.1">
    <property type="nucleotide sequence ID" value="NZ_SBII01000001.1"/>
</dbReference>
<dbReference type="SUPFAM" id="SSF69318">
    <property type="entry name" value="Integrin alpha N-terminal domain"/>
    <property type="match status" value="1"/>
</dbReference>
<name>A0A3S3SHB6_9FLAO</name>
<evidence type="ECO:0000313" key="2">
    <source>
        <dbReference type="Proteomes" id="UP000287527"/>
    </source>
</evidence>
<evidence type="ECO:0000313" key="1">
    <source>
        <dbReference type="EMBL" id="RWX03768.1"/>
    </source>
</evidence>
<protein>
    <recommendedName>
        <fullName evidence="3">VCBS repeat-containing protein</fullName>
    </recommendedName>
</protein>
<accession>A0A3S3SHB6</accession>
<keyword evidence="2" id="KW-1185">Reference proteome</keyword>
<evidence type="ECO:0008006" key="3">
    <source>
        <dbReference type="Google" id="ProtNLM"/>
    </source>
</evidence>
<reference evidence="1 2" key="1">
    <citation type="submission" date="2019-01" db="EMBL/GenBank/DDBJ databases">
        <title>Flavobacterium sp. nov.,isolated from freshwater.</title>
        <authorList>
            <person name="Zhang R."/>
            <person name="Du Z.-J."/>
        </authorList>
    </citation>
    <scope>NUCLEOTIDE SEQUENCE [LARGE SCALE GENOMIC DNA]</scope>
    <source>
        <strain evidence="1 2">1E403</strain>
    </source>
</reference>
<sequence length="204" mass="23045">MQPFKFGSTTTITKKPTQNYITPHTLSIEGDFDGDGEKEKMVSFVSDSTGKAVTHLPYGEEWSETLDYVFGNGITTKLYIEGKKSDTIKLGTSMGVYCLINLGDLNKDEKDEIVFVIDNPDYSSVNTGRIYSLGNGKWSEIKTFGVHEEAFSTENEKTVVFKEIRGFLEQHKGKWLYADYADEGYTMYPPPEQMKPLRVPSCKK</sequence>
<dbReference type="AlphaFoldDB" id="A0A3S3SHB6"/>
<dbReference type="EMBL" id="SBII01000001">
    <property type="protein sequence ID" value="RWX03768.1"/>
    <property type="molecule type" value="Genomic_DNA"/>
</dbReference>
<proteinExistence type="predicted"/>
<comment type="caution">
    <text evidence="1">The sequence shown here is derived from an EMBL/GenBank/DDBJ whole genome shotgun (WGS) entry which is preliminary data.</text>
</comment>
<dbReference type="InterPro" id="IPR028994">
    <property type="entry name" value="Integrin_alpha_N"/>
</dbReference>
<organism evidence="1 2">
    <name type="scientific">Flavobacterium cerinum</name>
    <dbReference type="NCBI Taxonomy" id="2502784"/>
    <lineage>
        <taxon>Bacteria</taxon>
        <taxon>Pseudomonadati</taxon>
        <taxon>Bacteroidota</taxon>
        <taxon>Flavobacteriia</taxon>
        <taxon>Flavobacteriales</taxon>
        <taxon>Flavobacteriaceae</taxon>
        <taxon>Flavobacterium</taxon>
    </lineage>
</organism>
<gene>
    <name evidence="1" type="ORF">EPI11_02215</name>
</gene>
<dbReference type="OrthoDB" id="1365331at2"/>
<dbReference type="Proteomes" id="UP000287527">
    <property type="component" value="Unassembled WGS sequence"/>
</dbReference>